<dbReference type="Pfam" id="PF01588">
    <property type="entry name" value="tRNA_bind"/>
    <property type="match status" value="1"/>
</dbReference>
<comment type="subunit">
    <text evidence="3">Homodimer.</text>
</comment>
<keyword evidence="18" id="KW-1185">Reference proteome</keyword>
<dbReference type="RefSeq" id="WP_258393086.1">
    <property type="nucleotide sequence ID" value="NZ_AP019769.1"/>
</dbReference>
<keyword evidence="13" id="KW-0030">Aminoacyl-tRNA synthetase</keyword>
<dbReference type="GO" id="GO:0000049">
    <property type="term" value="F:tRNA binding"/>
    <property type="evidence" value="ECO:0007669"/>
    <property type="project" value="UniProtKB-KW"/>
</dbReference>
<keyword evidence="12" id="KW-0648">Protein biosynthesis</keyword>
<dbReference type="InterPro" id="IPR004495">
    <property type="entry name" value="Met-tRNA-synth_bsu_C"/>
</dbReference>
<keyword evidence="11" id="KW-0694">RNA-binding</keyword>
<keyword evidence="8 17" id="KW-0436">Ligase</keyword>
<dbReference type="PROSITE" id="PS50886">
    <property type="entry name" value="TRBD"/>
    <property type="match status" value="1"/>
</dbReference>
<keyword evidence="10" id="KW-0067">ATP-binding</keyword>
<dbReference type="InterPro" id="IPR051270">
    <property type="entry name" value="Tyrosine-tRNA_ligase_regulator"/>
</dbReference>
<feature type="domain" description="TRNA-binding" evidence="16">
    <location>
        <begin position="8"/>
        <end position="108"/>
    </location>
</feature>
<evidence type="ECO:0000256" key="12">
    <source>
        <dbReference type="ARBA" id="ARBA00022917"/>
    </source>
</evidence>
<evidence type="ECO:0000256" key="10">
    <source>
        <dbReference type="ARBA" id="ARBA00022840"/>
    </source>
</evidence>
<dbReference type="GO" id="GO:0006431">
    <property type="term" value="P:methionyl-tRNA aminoacylation"/>
    <property type="evidence" value="ECO:0007669"/>
    <property type="project" value="InterPro"/>
</dbReference>
<protein>
    <recommendedName>
        <fullName evidence="5">Methionine--tRNA ligase</fullName>
        <ecNumber evidence="4">6.1.1.10</ecNumber>
    </recommendedName>
    <alternativeName>
        <fullName evidence="14">Methionyl-tRNA synthetase</fullName>
    </alternativeName>
</protein>
<dbReference type="GO" id="GO:0004825">
    <property type="term" value="F:methionine-tRNA ligase activity"/>
    <property type="evidence" value="ECO:0007669"/>
    <property type="project" value="UniProtKB-EC"/>
</dbReference>
<evidence type="ECO:0000313" key="17">
    <source>
        <dbReference type="EMBL" id="BBL45774.1"/>
    </source>
</evidence>
<evidence type="ECO:0000256" key="2">
    <source>
        <dbReference type="ARBA" id="ARBA00004496"/>
    </source>
</evidence>
<evidence type="ECO:0000256" key="8">
    <source>
        <dbReference type="ARBA" id="ARBA00022598"/>
    </source>
</evidence>
<keyword evidence="9" id="KW-0547">Nucleotide-binding</keyword>
<dbReference type="SUPFAM" id="SSF50249">
    <property type="entry name" value="Nucleic acid-binding proteins"/>
    <property type="match status" value="1"/>
</dbReference>
<evidence type="ECO:0000256" key="15">
    <source>
        <dbReference type="ARBA" id="ARBA00047364"/>
    </source>
</evidence>
<dbReference type="GeneID" id="74568571"/>
<dbReference type="Gene3D" id="2.40.50.140">
    <property type="entry name" value="Nucleic acid-binding proteins"/>
    <property type="match status" value="1"/>
</dbReference>
<evidence type="ECO:0000256" key="9">
    <source>
        <dbReference type="ARBA" id="ARBA00022741"/>
    </source>
</evidence>
<dbReference type="PANTHER" id="PTHR11586:SF37">
    <property type="entry name" value="TRNA-BINDING DOMAIN-CONTAINING PROTEIN"/>
    <property type="match status" value="1"/>
</dbReference>
<dbReference type="PANTHER" id="PTHR11586">
    <property type="entry name" value="TRNA-AMINOACYLATION COFACTOR ARC1 FAMILY MEMBER"/>
    <property type="match status" value="1"/>
</dbReference>
<evidence type="ECO:0000256" key="11">
    <source>
        <dbReference type="ARBA" id="ARBA00022884"/>
    </source>
</evidence>
<evidence type="ECO:0000256" key="6">
    <source>
        <dbReference type="ARBA" id="ARBA00022490"/>
    </source>
</evidence>
<dbReference type="GO" id="GO:0005524">
    <property type="term" value="F:ATP binding"/>
    <property type="evidence" value="ECO:0007669"/>
    <property type="project" value="UniProtKB-KW"/>
</dbReference>
<evidence type="ECO:0000256" key="7">
    <source>
        <dbReference type="ARBA" id="ARBA00022555"/>
    </source>
</evidence>
<evidence type="ECO:0000256" key="1">
    <source>
        <dbReference type="ARBA" id="ARBA00003314"/>
    </source>
</evidence>
<dbReference type="AlphaFoldDB" id="A0A915WRY9"/>
<evidence type="ECO:0000256" key="13">
    <source>
        <dbReference type="ARBA" id="ARBA00023146"/>
    </source>
</evidence>
<dbReference type="CDD" id="cd02800">
    <property type="entry name" value="tRNA_bind_EcMetRS_like"/>
    <property type="match status" value="1"/>
</dbReference>
<organism evidence="17 18">
    <name type="scientific">Nanobdella aerobiophila</name>
    <dbReference type="NCBI Taxonomy" id="2586965"/>
    <lineage>
        <taxon>Archaea</taxon>
        <taxon>Nanobdellota</taxon>
        <taxon>Nanobdellia</taxon>
        <taxon>Nanobdellales</taxon>
        <taxon>Nanobdellaceae</taxon>
        <taxon>Nanobdella</taxon>
    </lineage>
</organism>
<gene>
    <name evidence="17" type="ORF">MJ1_0627</name>
</gene>
<dbReference type="Proteomes" id="UP001055553">
    <property type="component" value="Chromosome"/>
</dbReference>
<comment type="function">
    <text evidence="1">Is required not only for elongation of protein synthesis but also for the initiation of all mRNA translation through initiator tRNA(fMet) aminoacylation.</text>
</comment>
<keyword evidence="6" id="KW-0963">Cytoplasm</keyword>
<name>A0A915WRY9_9ARCH</name>
<comment type="catalytic activity">
    <reaction evidence="15">
        <text>tRNA(Met) + L-methionine + ATP = L-methionyl-tRNA(Met) + AMP + diphosphate</text>
        <dbReference type="Rhea" id="RHEA:13481"/>
        <dbReference type="Rhea" id="RHEA-COMP:9667"/>
        <dbReference type="Rhea" id="RHEA-COMP:9698"/>
        <dbReference type="ChEBI" id="CHEBI:30616"/>
        <dbReference type="ChEBI" id="CHEBI:33019"/>
        <dbReference type="ChEBI" id="CHEBI:57844"/>
        <dbReference type="ChEBI" id="CHEBI:78442"/>
        <dbReference type="ChEBI" id="CHEBI:78530"/>
        <dbReference type="ChEBI" id="CHEBI:456215"/>
        <dbReference type="EC" id="6.1.1.10"/>
    </reaction>
</comment>
<comment type="subcellular location">
    <subcellularLocation>
        <location evidence="2">Cytoplasm</location>
    </subcellularLocation>
</comment>
<evidence type="ECO:0000259" key="16">
    <source>
        <dbReference type="PROSITE" id="PS50886"/>
    </source>
</evidence>
<dbReference type="KEGG" id="naer:MJ1_0627"/>
<dbReference type="InterPro" id="IPR002547">
    <property type="entry name" value="tRNA-bd_dom"/>
</dbReference>
<evidence type="ECO:0000256" key="14">
    <source>
        <dbReference type="ARBA" id="ARBA00030904"/>
    </source>
</evidence>
<proteinExistence type="predicted"/>
<dbReference type="EC" id="6.1.1.10" evidence="4"/>
<dbReference type="InterPro" id="IPR012340">
    <property type="entry name" value="NA-bd_OB-fold"/>
</dbReference>
<dbReference type="FunFam" id="2.40.50.140:FF:000042">
    <property type="entry name" value="Methionine--tRNA ligase"/>
    <property type="match status" value="1"/>
</dbReference>
<accession>A0A915WRY9</accession>
<sequence length="108" mass="12315">MDSITIEDLQKIRLIVGKILEVQDHPNADKLYVLKVDIGGEIRTIVSGIKSWYKKEELINKKIIIVTNLQYKNFRGIESQGMLLAAEYDNFVSLLTVDKDIKEGSIVH</sequence>
<evidence type="ECO:0000313" key="18">
    <source>
        <dbReference type="Proteomes" id="UP001055553"/>
    </source>
</evidence>
<dbReference type="EMBL" id="AP019769">
    <property type="protein sequence ID" value="BBL45774.1"/>
    <property type="molecule type" value="Genomic_DNA"/>
</dbReference>
<reference evidence="18" key="1">
    <citation type="journal article" date="2022" name="Int. J. Syst. Evol. Microbiol.">
        <title>Nanobdella aerobiophila gen. nov., sp. nov., a thermoacidophilic, obligate ectosymbiotic archaeon, and proposal of Nanobdellaceae fam. nov., Nanobdellales ord. nov. and Nanobdellia class. nov.</title>
        <authorList>
            <person name="Kato S."/>
            <person name="Ogasawara A."/>
            <person name="Itoh T."/>
            <person name="Sakai H.D."/>
            <person name="Shimizu M."/>
            <person name="Yuki M."/>
            <person name="Kaneko M."/>
            <person name="Takashina T."/>
            <person name="Ohkuma M."/>
        </authorList>
    </citation>
    <scope>NUCLEOTIDE SEQUENCE [LARGE SCALE GENOMIC DNA]</scope>
    <source>
        <strain evidence="18">MJ1</strain>
    </source>
</reference>
<evidence type="ECO:0000256" key="4">
    <source>
        <dbReference type="ARBA" id="ARBA00012838"/>
    </source>
</evidence>
<keyword evidence="7" id="KW-0820">tRNA-binding</keyword>
<dbReference type="GO" id="GO:0005737">
    <property type="term" value="C:cytoplasm"/>
    <property type="evidence" value="ECO:0007669"/>
    <property type="project" value="UniProtKB-SubCell"/>
</dbReference>
<evidence type="ECO:0000256" key="5">
    <source>
        <dbReference type="ARBA" id="ARBA00018753"/>
    </source>
</evidence>
<evidence type="ECO:0000256" key="3">
    <source>
        <dbReference type="ARBA" id="ARBA00011738"/>
    </source>
</evidence>